<gene>
    <name evidence="1" type="ORF">PSN13_06484</name>
</gene>
<proteinExistence type="predicted"/>
<organism evidence="1 2">
    <name type="scientific">Micromonospora saelicesensis</name>
    <dbReference type="NCBI Taxonomy" id="285676"/>
    <lineage>
        <taxon>Bacteria</taxon>
        <taxon>Bacillati</taxon>
        <taxon>Actinomycetota</taxon>
        <taxon>Actinomycetes</taxon>
        <taxon>Micromonosporales</taxon>
        <taxon>Micromonosporaceae</taxon>
        <taxon>Micromonospora</taxon>
    </lineage>
</organism>
<dbReference type="Proteomes" id="UP000249419">
    <property type="component" value="Unassembled WGS sequence"/>
</dbReference>
<dbReference type="AlphaFoldDB" id="A0A328NC08"/>
<name>A0A328NC08_9ACTN</name>
<reference evidence="1 2" key="1">
    <citation type="submission" date="2018-03" db="EMBL/GenBank/DDBJ databases">
        <title>Defining the species Micromonospora saelicesensis and Micromonospora noduli under the framework of genomics.</title>
        <authorList>
            <person name="Riesco R."/>
            <person name="Trujillo M.E."/>
        </authorList>
    </citation>
    <scope>NUCLEOTIDE SEQUENCE [LARGE SCALE GENOMIC DNA]</scope>
    <source>
        <strain evidence="1 2">PSN13</strain>
    </source>
</reference>
<dbReference type="EMBL" id="PYAG01000041">
    <property type="protein sequence ID" value="RAO26456.1"/>
    <property type="molecule type" value="Genomic_DNA"/>
</dbReference>
<comment type="caution">
    <text evidence="1">The sequence shown here is derived from an EMBL/GenBank/DDBJ whole genome shotgun (WGS) entry which is preliminary data.</text>
</comment>
<dbReference type="RefSeq" id="WP_112678837.1">
    <property type="nucleotide sequence ID" value="NZ_PYAG01000041.1"/>
</dbReference>
<accession>A0A328NC08</accession>
<sequence length="67" mass="7558">MSYMPRPQAPALPAAQAARMDRWWQWKAKRDGILREAIARFNDGDVEGFLAKDAEAQALPEPDIFNG</sequence>
<evidence type="ECO:0000313" key="1">
    <source>
        <dbReference type="EMBL" id="RAO26456.1"/>
    </source>
</evidence>
<evidence type="ECO:0000313" key="2">
    <source>
        <dbReference type="Proteomes" id="UP000249419"/>
    </source>
</evidence>
<protein>
    <submittedName>
        <fullName evidence="1">Uncharacterized protein</fullName>
    </submittedName>
</protein>